<evidence type="ECO:0000313" key="1">
    <source>
        <dbReference type="EMBL" id="RNA05329.1"/>
    </source>
</evidence>
<dbReference type="Proteomes" id="UP000276133">
    <property type="component" value="Unassembled WGS sequence"/>
</dbReference>
<dbReference type="AlphaFoldDB" id="A0A3M7Q2E3"/>
<sequence length="256" mass="29749">MRFMLLLADRKNFDLRLNEVGKSPVIPFRYHLLGCLPRTQTFSLSVYFLAATTAATNYVTPTNGPKCPKFGSVMKMVCRKRDAKNMILYWRCLVCGSFRSPYDQIFFSLFKRPVKIILAIFKNRSANLTIAKTTSMVDGRNKIVEIDQFLYAKVKHIKGKDLKRPQVWTFNLLQRLDNVTGKKCYLQVVPNRKRKLFWKKSMINIYLIQLFIRTVGPQLVRKVELIQALKCNHTWMSTFGVTTTVSMMTVFSAMDF</sequence>
<dbReference type="EMBL" id="REGN01007773">
    <property type="protein sequence ID" value="RNA05329.1"/>
    <property type="molecule type" value="Genomic_DNA"/>
</dbReference>
<reference evidence="1 2" key="1">
    <citation type="journal article" date="2018" name="Sci. Rep.">
        <title>Genomic signatures of local adaptation to the degree of environmental predictability in rotifers.</title>
        <authorList>
            <person name="Franch-Gras L."/>
            <person name="Hahn C."/>
            <person name="Garcia-Roger E.M."/>
            <person name="Carmona M.J."/>
            <person name="Serra M."/>
            <person name="Gomez A."/>
        </authorList>
    </citation>
    <scope>NUCLEOTIDE SEQUENCE [LARGE SCALE GENOMIC DNA]</scope>
    <source>
        <strain evidence="1">HYR1</strain>
    </source>
</reference>
<protein>
    <submittedName>
        <fullName evidence="1">Uncharacterized protein</fullName>
    </submittedName>
</protein>
<organism evidence="1 2">
    <name type="scientific">Brachionus plicatilis</name>
    <name type="common">Marine rotifer</name>
    <name type="synonym">Brachionus muelleri</name>
    <dbReference type="NCBI Taxonomy" id="10195"/>
    <lineage>
        <taxon>Eukaryota</taxon>
        <taxon>Metazoa</taxon>
        <taxon>Spiralia</taxon>
        <taxon>Gnathifera</taxon>
        <taxon>Rotifera</taxon>
        <taxon>Eurotatoria</taxon>
        <taxon>Monogononta</taxon>
        <taxon>Pseudotrocha</taxon>
        <taxon>Ploima</taxon>
        <taxon>Brachionidae</taxon>
        <taxon>Brachionus</taxon>
    </lineage>
</organism>
<proteinExistence type="predicted"/>
<evidence type="ECO:0000313" key="2">
    <source>
        <dbReference type="Proteomes" id="UP000276133"/>
    </source>
</evidence>
<gene>
    <name evidence="1" type="ORF">BpHYR1_031816</name>
</gene>
<keyword evidence="2" id="KW-1185">Reference proteome</keyword>
<comment type="caution">
    <text evidence="1">The sequence shown here is derived from an EMBL/GenBank/DDBJ whole genome shotgun (WGS) entry which is preliminary data.</text>
</comment>
<name>A0A3M7Q2E3_BRAPC</name>
<accession>A0A3M7Q2E3</accession>